<dbReference type="InterPro" id="IPR012340">
    <property type="entry name" value="NA-bd_OB-fold"/>
</dbReference>
<name>A0A377DZ89_ECOLX</name>
<evidence type="ECO:0000256" key="7">
    <source>
        <dbReference type="ARBA" id="ARBA00022967"/>
    </source>
</evidence>
<dbReference type="InterPro" id="IPR003593">
    <property type="entry name" value="AAA+_ATPase"/>
</dbReference>
<dbReference type="CDD" id="cd03301">
    <property type="entry name" value="ABC_MalK_N"/>
    <property type="match status" value="1"/>
</dbReference>
<dbReference type="Proteomes" id="UP000254429">
    <property type="component" value="Unassembled WGS sequence"/>
</dbReference>
<keyword evidence="1" id="KW-0813">Transport</keyword>
<dbReference type="GO" id="GO:1990060">
    <property type="term" value="C:maltose transport complex"/>
    <property type="evidence" value="ECO:0007669"/>
    <property type="project" value="TreeGrafter"/>
</dbReference>
<proteinExistence type="predicted"/>
<dbReference type="FunFam" id="2.40.50.100:FF:000014">
    <property type="entry name" value="Maltose/maltodextrin import ATP-binding protein MalK"/>
    <property type="match status" value="1"/>
</dbReference>
<dbReference type="PANTHER" id="PTHR43875:SF3">
    <property type="entry name" value="MALTOSE_MALTODEXTRIN IMPORT ATP-BINDING PROTEIN MALK"/>
    <property type="match status" value="1"/>
</dbReference>
<dbReference type="SUPFAM" id="SSF52540">
    <property type="entry name" value="P-loop containing nucleoside triphosphate hydrolases"/>
    <property type="match status" value="1"/>
</dbReference>
<evidence type="ECO:0000256" key="8">
    <source>
        <dbReference type="ARBA" id="ARBA00023136"/>
    </source>
</evidence>
<dbReference type="GO" id="GO:0055052">
    <property type="term" value="C:ATP-binding cassette (ABC) transporter complex, substrate-binding subunit-containing"/>
    <property type="evidence" value="ECO:0007669"/>
    <property type="project" value="TreeGrafter"/>
</dbReference>
<dbReference type="Pfam" id="PF00005">
    <property type="entry name" value="ABC_tran"/>
    <property type="match status" value="1"/>
</dbReference>
<evidence type="ECO:0000256" key="6">
    <source>
        <dbReference type="ARBA" id="ARBA00022840"/>
    </source>
</evidence>
<evidence type="ECO:0000259" key="9">
    <source>
        <dbReference type="PROSITE" id="PS50893"/>
    </source>
</evidence>
<keyword evidence="8" id="KW-0472">Membrane</keyword>
<feature type="domain" description="ABC transporter" evidence="9">
    <location>
        <begin position="4"/>
        <end position="234"/>
    </location>
</feature>
<keyword evidence="5" id="KW-0547">Nucleotide-binding</keyword>
<evidence type="ECO:0000313" key="10">
    <source>
        <dbReference type="EMBL" id="STM41365.1"/>
    </source>
</evidence>
<dbReference type="PROSITE" id="PS00211">
    <property type="entry name" value="ABC_TRANSPORTER_1"/>
    <property type="match status" value="1"/>
</dbReference>
<dbReference type="InterPro" id="IPR040582">
    <property type="entry name" value="OB_MalK-like"/>
</dbReference>
<dbReference type="Gene3D" id="2.40.50.140">
    <property type="entry name" value="Nucleic acid-binding proteins"/>
    <property type="match status" value="1"/>
</dbReference>
<dbReference type="InterPro" id="IPR017871">
    <property type="entry name" value="ABC_transporter-like_CS"/>
</dbReference>
<dbReference type="GO" id="GO:0005524">
    <property type="term" value="F:ATP binding"/>
    <property type="evidence" value="ECO:0007669"/>
    <property type="project" value="UniProtKB-KW"/>
</dbReference>
<evidence type="ECO:0000256" key="3">
    <source>
        <dbReference type="ARBA" id="ARBA00022519"/>
    </source>
</evidence>
<dbReference type="Gene3D" id="3.40.50.300">
    <property type="entry name" value="P-loop containing nucleotide triphosphate hydrolases"/>
    <property type="match status" value="1"/>
</dbReference>
<keyword evidence="4" id="KW-0762">Sugar transport</keyword>
<gene>
    <name evidence="10" type="primary">malK</name>
    <name evidence="10" type="ORF">NCTC8500_05251</name>
</gene>
<reference evidence="10 11" key="1">
    <citation type="submission" date="2018-06" db="EMBL/GenBank/DDBJ databases">
        <authorList>
            <consortium name="Pathogen Informatics"/>
            <person name="Doyle S."/>
        </authorList>
    </citation>
    <scope>NUCLEOTIDE SEQUENCE [LARGE SCALE GENOMIC DNA]</scope>
    <source>
        <strain evidence="10 11">NCTC8500</strain>
    </source>
</reference>
<dbReference type="InterPro" id="IPR047641">
    <property type="entry name" value="ABC_transpr_MalK/UgpC-like"/>
</dbReference>
<dbReference type="PROSITE" id="PS50893">
    <property type="entry name" value="ABC_TRANSPORTER_2"/>
    <property type="match status" value="1"/>
</dbReference>
<keyword evidence="3" id="KW-0997">Cell inner membrane</keyword>
<dbReference type="SMART" id="SM00382">
    <property type="entry name" value="AAA"/>
    <property type="match status" value="1"/>
</dbReference>
<dbReference type="NCBIfam" id="NF008233">
    <property type="entry name" value="PRK11000.1"/>
    <property type="match status" value="1"/>
</dbReference>
<protein>
    <submittedName>
        <fullName evidence="10">Maltose/maltodextrin transporter ATP-binding protein</fullName>
        <ecNumber evidence="10">3.6.3.19</ecNumber>
    </submittedName>
</protein>
<organism evidence="10 11">
    <name type="scientific">Escherichia coli</name>
    <dbReference type="NCBI Taxonomy" id="562"/>
    <lineage>
        <taxon>Bacteria</taxon>
        <taxon>Pseudomonadati</taxon>
        <taxon>Pseudomonadota</taxon>
        <taxon>Gammaproteobacteria</taxon>
        <taxon>Enterobacterales</taxon>
        <taxon>Enterobacteriaceae</taxon>
        <taxon>Escherichia</taxon>
    </lineage>
</organism>
<evidence type="ECO:0000313" key="11">
    <source>
        <dbReference type="Proteomes" id="UP000254429"/>
    </source>
</evidence>
<dbReference type="InterPro" id="IPR015855">
    <property type="entry name" value="ABC_transpr_MalK-like"/>
</dbReference>
<dbReference type="GO" id="GO:0016887">
    <property type="term" value="F:ATP hydrolysis activity"/>
    <property type="evidence" value="ECO:0007669"/>
    <property type="project" value="InterPro"/>
</dbReference>
<dbReference type="EMBL" id="UGFG01000001">
    <property type="protein sequence ID" value="STM41365.1"/>
    <property type="molecule type" value="Genomic_DNA"/>
</dbReference>
<keyword evidence="6 10" id="KW-0067">ATP-binding</keyword>
<dbReference type="AlphaFoldDB" id="A0A377DZ89"/>
<evidence type="ECO:0000256" key="1">
    <source>
        <dbReference type="ARBA" id="ARBA00022448"/>
    </source>
</evidence>
<dbReference type="NCBIfam" id="NF008653">
    <property type="entry name" value="PRK11650.1"/>
    <property type="match status" value="1"/>
</dbReference>
<evidence type="ECO:0000256" key="4">
    <source>
        <dbReference type="ARBA" id="ARBA00022597"/>
    </source>
</evidence>
<dbReference type="InterPro" id="IPR003439">
    <property type="entry name" value="ABC_transporter-like_ATP-bd"/>
</dbReference>
<dbReference type="PANTHER" id="PTHR43875">
    <property type="entry name" value="MALTODEXTRIN IMPORT ATP-BINDING PROTEIN MSMX"/>
    <property type="match status" value="1"/>
</dbReference>
<dbReference type="Gene3D" id="2.40.50.100">
    <property type="match status" value="1"/>
</dbReference>
<evidence type="ECO:0000256" key="2">
    <source>
        <dbReference type="ARBA" id="ARBA00022475"/>
    </source>
</evidence>
<accession>A0A377DZ89</accession>
<keyword evidence="10" id="KW-0378">Hydrolase</keyword>
<evidence type="ECO:0000256" key="5">
    <source>
        <dbReference type="ARBA" id="ARBA00022741"/>
    </source>
</evidence>
<dbReference type="FunFam" id="3.40.50.300:FF:000042">
    <property type="entry name" value="Maltose/maltodextrin ABC transporter, ATP-binding protein"/>
    <property type="match status" value="1"/>
</dbReference>
<keyword evidence="7" id="KW-1278">Translocase</keyword>
<dbReference type="InterPro" id="IPR008995">
    <property type="entry name" value="Mo/tungstate-bd_C_term_dom"/>
</dbReference>
<sequence length="356" mass="39487">MASVQLQNVTKAWGEVVVSKDINLDIHEGEFVVFVGPSGCGKSTLLRMIAGLETITSGDLFIGEKRMNDTPPAERGVGMVFQSYALYPHLSVAENMSFGLKLAGAKKEVINQRVNQVAEVLQLAHLLDRKPKALSGGQRQRVAIGRTLVAEPSVFLLDEPLSNLDAALRVQMRIEISRLHKRLGRTMIYVTHDQVEAMTLADKIVVLDAGRVAQVGKPLELYHYPADRFVAGFIGSPKMNFLPVKVTATAIDQVQVELPMPNRQQVWLPVESRDVQVGANMSLGIRPEHLLPSDIADVILEGEVQVVEQLGNETQIHIQIPSIRQNLVYRQKRRGVGRRRCHIRYRPAARALPSVP</sequence>
<dbReference type="GO" id="GO:0015423">
    <property type="term" value="F:ABC-type maltose transporter activity"/>
    <property type="evidence" value="ECO:0007669"/>
    <property type="project" value="TreeGrafter"/>
</dbReference>
<dbReference type="InterPro" id="IPR027417">
    <property type="entry name" value="P-loop_NTPase"/>
</dbReference>
<dbReference type="EC" id="3.6.3.19" evidence="10"/>
<dbReference type="SUPFAM" id="SSF50331">
    <property type="entry name" value="MOP-like"/>
    <property type="match status" value="1"/>
</dbReference>
<dbReference type="Pfam" id="PF17912">
    <property type="entry name" value="OB_MalK"/>
    <property type="match status" value="1"/>
</dbReference>
<keyword evidence="2" id="KW-1003">Cell membrane</keyword>